<dbReference type="Proteomes" id="UP000315471">
    <property type="component" value="Unassembled WGS sequence"/>
</dbReference>
<organism evidence="1 2">
    <name type="scientific">Novipirellula aureliae</name>
    <dbReference type="NCBI Taxonomy" id="2527966"/>
    <lineage>
        <taxon>Bacteria</taxon>
        <taxon>Pseudomonadati</taxon>
        <taxon>Planctomycetota</taxon>
        <taxon>Planctomycetia</taxon>
        <taxon>Pirellulales</taxon>
        <taxon>Pirellulaceae</taxon>
        <taxon>Novipirellula</taxon>
    </lineage>
</organism>
<evidence type="ECO:0000313" key="1">
    <source>
        <dbReference type="EMBL" id="TWU40068.1"/>
    </source>
</evidence>
<name>A0A5C6DTH4_9BACT</name>
<reference evidence="1 2" key="1">
    <citation type="submission" date="2019-02" db="EMBL/GenBank/DDBJ databases">
        <title>Deep-cultivation of Planctomycetes and their phenomic and genomic characterization uncovers novel biology.</title>
        <authorList>
            <person name="Wiegand S."/>
            <person name="Jogler M."/>
            <person name="Boedeker C."/>
            <person name="Pinto D."/>
            <person name="Vollmers J."/>
            <person name="Rivas-Marin E."/>
            <person name="Kohn T."/>
            <person name="Peeters S.H."/>
            <person name="Heuer A."/>
            <person name="Rast P."/>
            <person name="Oberbeckmann S."/>
            <person name="Bunk B."/>
            <person name="Jeske O."/>
            <person name="Meyerdierks A."/>
            <person name="Storesund J.E."/>
            <person name="Kallscheuer N."/>
            <person name="Luecker S."/>
            <person name="Lage O.M."/>
            <person name="Pohl T."/>
            <person name="Merkel B.J."/>
            <person name="Hornburger P."/>
            <person name="Mueller R.-W."/>
            <person name="Bruemmer F."/>
            <person name="Labrenz M."/>
            <person name="Spormann A.M."/>
            <person name="Op Den Camp H."/>
            <person name="Overmann J."/>
            <person name="Amann R."/>
            <person name="Jetten M.S.M."/>
            <person name="Mascher T."/>
            <person name="Medema M.H."/>
            <person name="Devos D.P."/>
            <person name="Kaster A.-K."/>
            <person name="Ovreas L."/>
            <person name="Rohde M."/>
            <person name="Galperin M.Y."/>
            <person name="Jogler C."/>
        </authorList>
    </citation>
    <scope>NUCLEOTIDE SEQUENCE [LARGE SCALE GENOMIC DNA]</scope>
    <source>
        <strain evidence="1 2">Q31b</strain>
    </source>
</reference>
<comment type="caution">
    <text evidence="1">The sequence shown here is derived from an EMBL/GenBank/DDBJ whole genome shotgun (WGS) entry which is preliminary data.</text>
</comment>
<proteinExistence type="predicted"/>
<sequence length="46" mass="5232">MKRFKNILVATDTRLPVQTIVNQAAQFASADKANLKLVTLCHRLHR</sequence>
<gene>
    <name evidence="1" type="ORF">Q31b_34120</name>
</gene>
<accession>A0A5C6DTH4</accession>
<keyword evidence="2" id="KW-1185">Reference proteome</keyword>
<protein>
    <submittedName>
        <fullName evidence="1">Uncharacterized protein</fullName>
    </submittedName>
</protein>
<dbReference type="EMBL" id="SJPY01000005">
    <property type="protein sequence ID" value="TWU40068.1"/>
    <property type="molecule type" value="Genomic_DNA"/>
</dbReference>
<evidence type="ECO:0000313" key="2">
    <source>
        <dbReference type="Proteomes" id="UP000315471"/>
    </source>
</evidence>
<dbReference type="RefSeq" id="WP_197171660.1">
    <property type="nucleotide sequence ID" value="NZ_SJPY01000005.1"/>
</dbReference>
<dbReference type="AlphaFoldDB" id="A0A5C6DTH4"/>